<proteinExistence type="predicted"/>
<evidence type="ECO:0000256" key="1">
    <source>
        <dbReference type="SAM" id="Coils"/>
    </source>
</evidence>
<keyword evidence="1" id="KW-0175">Coiled coil</keyword>
<feature type="region of interest" description="Disordered" evidence="2">
    <location>
        <begin position="974"/>
        <end position="1018"/>
    </location>
</feature>
<gene>
    <name evidence="4" type="ORF">ACFPIH_19820</name>
</gene>
<reference evidence="5" key="1">
    <citation type="journal article" date="2019" name="Int. J. Syst. Evol. Microbiol.">
        <title>The Global Catalogue of Microorganisms (GCM) 10K type strain sequencing project: providing services to taxonomists for standard genome sequencing and annotation.</title>
        <authorList>
            <consortium name="The Broad Institute Genomics Platform"/>
            <consortium name="The Broad Institute Genome Sequencing Center for Infectious Disease"/>
            <person name="Wu L."/>
            <person name="Ma J."/>
        </authorList>
    </citation>
    <scope>NUCLEOTIDE SEQUENCE [LARGE SCALE GENOMIC DNA]</scope>
    <source>
        <strain evidence="5">CGMCC 4.7177</strain>
    </source>
</reference>
<protein>
    <submittedName>
        <fullName evidence="4">Transglycosylase SLT domain-containing protein</fullName>
    </submittedName>
</protein>
<dbReference type="SUPFAM" id="SSF53955">
    <property type="entry name" value="Lysozyme-like"/>
    <property type="match status" value="1"/>
</dbReference>
<dbReference type="InterPro" id="IPR023346">
    <property type="entry name" value="Lysozyme-like_dom_sf"/>
</dbReference>
<keyword evidence="5" id="KW-1185">Reference proteome</keyword>
<dbReference type="CDD" id="cd13402">
    <property type="entry name" value="LT_TF-like"/>
    <property type="match status" value="1"/>
</dbReference>
<dbReference type="EMBL" id="JBHSFK010000012">
    <property type="protein sequence ID" value="MFC4501750.1"/>
    <property type="molecule type" value="Genomic_DNA"/>
</dbReference>
<feature type="compositionally biased region" description="Basic and acidic residues" evidence="2">
    <location>
        <begin position="134"/>
        <end position="158"/>
    </location>
</feature>
<dbReference type="Pfam" id="PF01464">
    <property type="entry name" value="SLT"/>
    <property type="match status" value="1"/>
</dbReference>
<feature type="compositionally biased region" description="Low complexity" evidence="2">
    <location>
        <begin position="171"/>
        <end position="181"/>
    </location>
</feature>
<evidence type="ECO:0000313" key="5">
    <source>
        <dbReference type="Proteomes" id="UP001595839"/>
    </source>
</evidence>
<name>A0ABV9AR93_9ACTN</name>
<organism evidence="4 5">
    <name type="scientific">Streptomyces vulcanius</name>
    <dbReference type="NCBI Taxonomy" id="1441876"/>
    <lineage>
        <taxon>Bacteria</taxon>
        <taxon>Bacillati</taxon>
        <taxon>Actinomycetota</taxon>
        <taxon>Actinomycetes</taxon>
        <taxon>Kitasatosporales</taxon>
        <taxon>Streptomycetaceae</taxon>
        <taxon>Streptomyces</taxon>
    </lineage>
</organism>
<dbReference type="InterPro" id="IPR008258">
    <property type="entry name" value="Transglycosylase_SLT_dom_1"/>
</dbReference>
<dbReference type="RefSeq" id="WP_381173753.1">
    <property type="nucleotide sequence ID" value="NZ_JBHSFK010000012.1"/>
</dbReference>
<evidence type="ECO:0000256" key="2">
    <source>
        <dbReference type="SAM" id="MobiDB-lite"/>
    </source>
</evidence>
<dbReference type="Proteomes" id="UP001595839">
    <property type="component" value="Unassembled WGS sequence"/>
</dbReference>
<feature type="region of interest" description="Disordered" evidence="2">
    <location>
        <begin position="134"/>
        <end position="181"/>
    </location>
</feature>
<sequence>MASERGPIKVGSGYVEIVPKVLSRDMAELRGKITSELGKIGVAASNEMTQAVSKGLASLPGEVQKQARKAKQAVESEAKDSAETIAELERFVTKQYGEQSKKRLQELREFYARYEGMTEEASATTRQALRETVRQEERAARDRVTAERDRVRQSERLARQQTTDQQRELQRQTQAAREAARQQAAAQRAAVQAQIAEIRAQATVQRQAIQQQISDQQRAMLQHRTSIQTLRRSIADANTAQASMFKRTQTGLKNMGTWFHELGTSITEAGNLLATKFIAPLAIAGTALTAVGVTNADKRLLGQLGLTSAGVSQSESAKQMSAIQKYAIDTPYSIDVMHEYQMRLIRSVAGADKDWYSKNPVTRTTAANKAADKTTDLIMSVGDSMARAGNLDPEMFRRAMYAVDMIMDMDRAPTRSLKQLAAASGMPASELAHLLGFENSQELWKVVGTPANQGSKTKKAGVSGTEIMNALLNYWNPSEYRGTQTGDGSLGFAEKMTSETISGRIQQMKERATFELGNMFIREGDNGKYEYTGLGRKLMGQQVPVYQRDENGELTVTGYRNQGGLLNQVQDVAKKYAPDVEKFLSEFLDAVSRFVSVIDQVIGWVKESGLDRLALAVGNFLVQWGPLIVAVGLVSKLLGKVLKVGGAALAPARAAGRGVLNARDGIQDIRSQRQARTAAQEAARGRGASDREVQQAGRDAYRAQRTENRGGDSRSNGRRMADAVFGRDGADTSAQRDAIRDLEDQITEARQESARLRDELRGVNNESMRQIAAALSGSSNNAVTGAASQAQQGLQQAQQQATRLNAATLSGLDQELTRTKEKAESLAKGLREAGTEAKTLDSRKLGSLRAQQVETTTKRVGDLKKGVSDAEKAVQALNGTTLTGLRNDFKETSSAADGTTGAVKDVSSAVERLKVKSLKALREQFKGVEDAARAAYQIVGQGTGAGSLAGRVGLLNGRSLSKVTRAVEGLRGGLKKARDEGDGLDGALDRIGKKSPGGSSSGGKKSKKARGGVAKASEPSYAGVMPGYQPWADKIPTLLTPGEAVLRPEVTHALGEERINAWNALAVRGKISRHARGTSGGGKFDLDQLKELIELQTITPIGTAMLKTMQLDGSSDPLGGSTQGGILRTGDVSAGFGGSIAADKFKGMYDWFTGDIYTFAKKVPSFIGQIAGILGGALSPVLGDYFWSDVWKGQGNIVDRGKDYLGDVFSTKTLSAVWDNLFGGVRDSLGAIWDTVTNPVDAFSGAFSDLGDIVSGSYNNLIGMIETVKEIKDSPLSYAGRVAEGFMDDAQAAMPNLTGLFDFDKGSKVNADIPDFGASMQTPTGKGVQRWAPIAAQALGMLGLPGTALNTVLGRIQLESGGNPVAVNRTDINWRNGTPSVGLMQVIGPTYKAYSGMFKDTGPFMYGTSTNALANIYAGLNYARNRYGSNWQSVLAGNKGYATGAASASPGLALVGEKGRELVMFGGGERVFDNRDTEGILNGRKYEIHVHEARTEPTPQAVMRALQTAEALYTTL</sequence>
<feature type="compositionally biased region" description="Basic and acidic residues" evidence="2">
    <location>
        <begin position="683"/>
        <end position="712"/>
    </location>
</feature>
<feature type="domain" description="Transglycosylase SLT" evidence="3">
    <location>
        <begin position="1352"/>
        <end position="1446"/>
    </location>
</feature>
<accession>A0ABV9AR93</accession>
<feature type="region of interest" description="Disordered" evidence="2">
    <location>
        <begin position="678"/>
        <end position="719"/>
    </location>
</feature>
<evidence type="ECO:0000259" key="3">
    <source>
        <dbReference type="Pfam" id="PF01464"/>
    </source>
</evidence>
<comment type="caution">
    <text evidence="4">The sequence shown here is derived from an EMBL/GenBank/DDBJ whole genome shotgun (WGS) entry which is preliminary data.</text>
</comment>
<feature type="coiled-coil region" evidence="1">
    <location>
        <begin position="732"/>
        <end position="807"/>
    </location>
</feature>
<evidence type="ECO:0000313" key="4">
    <source>
        <dbReference type="EMBL" id="MFC4501750.1"/>
    </source>
</evidence>
<feature type="compositionally biased region" description="Basic and acidic residues" evidence="2">
    <location>
        <begin position="976"/>
        <end position="992"/>
    </location>
</feature>